<gene>
    <name evidence="1" type="ORF">K3G42_017006</name>
</gene>
<dbReference type="EMBL" id="CM037619">
    <property type="protein sequence ID" value="KAH8007108.1"/>
    <property type="molecule type" value="Genomic_DNA"/>
</dbReference>
<sequence length="99" mass="11462">MAIAIIVFLCSVQSMFVPFPKVLRILILHFFLLPLCTKKAVSALRMQECQSARQEKRGRILGYVNPSIFGIDFWQPFVTRVILHVLNTETFSTTGMHWY</sequence>
<reference evidence="1" key="1">
    <citation type="submission" date="2021-08" db="EMBL/GenBank/DDBJ databases">
        <title>The first chromosome-level gecko genome reveals the dynamic sex chromosomes of Neotropical dwarf geckos (Sphaerodactylidae: Sphaerodactylus).</title>
        <authorList>
            <person name="Pinto B.J."/>
            <person name="Keating S.E."/>
            <person name="Gamble T."/>
        </authorList>
    </citation>
    <scope>NUCLEOTIDE SEQUENCE</scope>
    <source>
        <strain evidence="1">TG3544</strain>
    </source>
</reference>
<evidence type="ECO:0000313" key="2">
    <source>
        <dbReference type="Proteomes" id="UP000827872"/>
    </source>
</evidence>
<accession>A0ACB8FNF4</accession>
<dbReference type="Proteomes" id="UP000827872">
    <property type="component" value="Linkage Group LG06"/>
</dbReference>
<organism evidence="1 2">
    <name type="scientific">Sphaerodactylus townsendi</name>
    <dbReference type="NCBI Taxonomy" id="933632"/>
    <lineage>
        <taxon>Eukaryota</taxon>
        <taxon>Metazoa</taxon>
        <taxon>Chordata</taxon>
        <taxon>Craniata</taxon>
        <taxon>Vertebrata</taxon>
        <taxon>Euteleostomi</taxon>
        <taxon>Lepidosauria</taxon>
        <taxon>Squamata</taxon>
        <taxon>Bifurcata</taxon>
        <taxon>Gekkota</taxon>
        <taxon>Sphaerodactylidae</taxon>
        <taxon>Sphaerodactylus</taxon>
    </lineage>
</organism>
<protein>
    <submittedName>
        <fullName evidence="1">Uncharacterized protein</fullName>
    </submittedName>
</protein>
<evidence type="ECO:0000313" key="1">
    <source>
        <dbReference type="EMBL" id="KAH8007108.1"/>
    </source>
</evidence>
<comment type="caution">
    <text evidence="1">The sequence shown here is derived from an EMBL/GenBank/DDBJ whole genome shotgun (WGS) entry which is preliminary data.</text>
</comment>
<name>A0ACB8FNF4_9SAUR</name>
<proteinExistence type="predicted"/>
<keyword evidence="2" id="KW-1185">Reference proteome</keyword>